<dbReference type="PROSITE" id="PS00533">
    <property type="entry name" value="PORPHOBILINOGEN_DEAM"/>
    <property type="match status" value="1"/>
</dbReference>
<dbReference type="InterPro" id="IPR000860">
    <property type="entry name" value="HemC"/>
</dbReference>
<evidence type="ECO:0000256" key="5">
    <source>
        <dbReference type="ARBA" id="ARBA00022679"/>
    </source>
</evidence>
<evidence type="ECO:0000256" key="10">
    <source>
        <dbReference type="RuleBase" id="RU003960"/>
    </source>
</evidence>
<dbReference type="EC" id="2.5.1.61" evidence="9"/>
<dbReference type="SUPFAM" id="SSF53850">
    <property type="entry name" value="Periplasmic binding protein-like II"/>
    <property type="match status" value="1"/>
</dbReference>
<dbReference type="Gene3D" id="3.30.950.10">
    <property type="entry name" value="Methyltransferase, Cobalt-precorrin-4 Transmethylase, Domain 2"/>
    <property type="match status" value="1"/>
</dbReference>
<keyword evidence="16" id="KW-1185">Reference proteome</keyword>
<dbReference type="GO" id="GO:0006782">
    <property type="term" value="P:protoporphyrinogen IX biosynthetic process"/>
    <property type="evidence" value="ECO:0007669"/>
    <property type="project" value="UniProtKB-UniRule"/>
</dbReference>
<dbReference type="GO" id="GO:0004418">
    <property type="term" value="F:hydroxymethylbilane synthase activity"/>
    <property type="evidence" value="ECO:0007669"/>
    <property type="project" value="UniProtKB-UniRule"/>
</dbReference>
<dbReference type="InterPro" id="IPR022418">
    <property type="entry name" value="Porphobilinogen_deaminase_C"/>
</dbReference>
<dbReference type="NCBIfam" id="NF004790">
    <property type="entry name" value="PRK06136.1"/>
    <property type="match status" value="1"/>
</dbReference>
<comment type="similarity">
    <text evidence="10">Belongs to the precorrin methyltransferase family.</text>
</comment>
<comment type="function">
    <text evidence="1 9">Tetrapolymerization of the monopyrrole PBG into the hydroxymethylbilane pre-uroporphyrinogen in several discrete steps.</text>
</comment>
<dbReference type="GO" id="GO:0004852">
    <property type="term" value="F:uroporphyrinogen-III synthase activity"/>
    <property type="evidence" value="ECO:0007669"/>
    <property type="project" value="InterPro"/>
</dbReference>
<dbReference type="SUPFAM" id="SSF69618">
    <property type="entry name" value="HemD-like"/>
    <property type="match status" value="1"/>
</dbReference>
<comment type="miscellaneous">
    <text evidence="9">The porphobilinogen subunits are added to the dipyrromethane group.</text>
</comment>
<reference evidence="16" key="1">
    <citation type="submission" date="2019-05" db="EMBL/GenBank/DDBJ databases">
        <title>Complete genome sequencing of Absiella argi strain JCM 30884.</title>
        <authorList>
            <person name="Sakamoto M."/>
            <person name="Murakami T."/>
            <person name="Mori H."/>
        </authorList>
    </citation>
    <scope>NUCLEOTIDE SEQUENCE [LARGE SCALE GENOMIC DNA]</scope>
    <source>
        <strain evidence="16">JCM 30884</strain>
    </source>
</reference>
<gene>
    <name evidence="9" type="primary">hemC</name>
    <name evidence="15" type="ORF">Aargi30884_00610</name>
</gene>
<evidence type="ECO:0000313" key="16">
    <source>
        <dbReference type="Proteomes" id="UP000464754"/>
    </source>
</evidence>
<dbReference type="Pfam" id="PF02602">
    <property type="entry name" value="HEM4"/>
    <property type="match status" value="1"/>
</dbReference>
<dbReference type="InterPro" id="IPR014777">
    <property type="entry name" value="4pyrrole_Mease_sub1"/>
</dbReference>
<evidence type="ECO:0000256" key="4">
    <source>
        <dbReference type="ARBA" id="ARBA00022603"/>
    </source>
</evidence>
<feature type="domain" description="Porphobilinogen deaminase C-terminal" evidence="14">
    <location>
        <begin position="224"/>
        <end position="280"/>
    </location>
</feature>
<dbReference type="GO" id="GO:0019354">
    <property type="term" value="P:siroheme biosynthetic process"/>
    <property type="evidence" value="ECO:0007669"/>
    <property type="project" value="InterPro"/>
</dbReference>
<dbReference type="SUPFAM" id="SSF53790">
    <property type="entry name" value="Tetrapyrrole methylase"/>
    <property type="match status" value="1"/>
</dbReference>
<dbReference type="InterPro" id="IPR003043">
    <property type="entry name" value="Uropor_MeTrfase_CS"/>
</dbReference>
<evidence type="ECO:0000259" key="11">
    <source>
        <dbReference type="Pfam" id="PF00590"/>
    </source>
</evidence>
<organism evidence="15 16">
    <name type="scientific">Amedibacterium intestinale</name>
    <dbReference type="NCBI Taxonomy" id="2583452"/>
    <lineage>
        <taxon>Bacteria</taxon>
        <taxon>Bacillati</taxon>
        <taxon>Bacillota</taxon>
        <taxon>Erysipelotrichia</taxon>
        <taxon>Erysipelotrichales</taxon>
        <taxon>Erysipelotrichaceae</taxon>
        <taxon>Amedibacterium</taxon>
    </lineage>
</organism>
<evidence type="ECO:0000259" key="12">
    <source>
        <dbReference type="Pfam" id="PF01379"/>
    </source>
</evidence>
<dbReference type="NCBIfam" id="TIGR00212">
    <property type="entry name" value="hemC"/>
    <property type="match status" value="1"/>
</dbReference>
<comment type="similarity">
    <text evidence="2 9">Belongs to the HMBS family.</text>
</comment>
<dbReference type="Gene3D" id="3.40.1010.10">
    <property type="entry name" value="Cobalt-precorrin-4 Transmethylase, Domain 1"/>
    <property type="match status" value="1"/>
</dbReference>
<evidence type="ECO:0000256" key="1">
    <source>
        <dbReference type="ARBA" id="ARBA00002869"/>
    </source>
</evidence>
<accession>A0A6N4TDZ8</accession>
<dbReference type="GO" id="GO:0005737">
    <property type="term" value="C:cytoplasm"/>
    <property type="evidence" value="ECO:0007669"/>
    <property type="project" value="UniProtKB-UniRule"/>
</dbReference>
<protein>
    <recommendedName>
        <fullName evidence="9">Porphobilinogen deaminase</fullName>
        <shortName evidence="9">PBG</shortName>
        <ecNumber evidence="9">2.5.1.61</ecNumber>
    </recommendedName>
    <alternativeName>
        <fullName evidence="9">Hydroxymethylbilane synthase</fullName>
        <shortName evidence="9">HMBS</shortName>
    </alternativeName>
    <alternativeName>
        <fullName evidence="9">Pre-uroporphyrinogen synthase</fullName>
    </alternativeName>
</protein>
<evidence type="ECO:0000256" key="3">
    <source>
        <dbReference type="ARBA" id="ARBA00011245"/>
    </source>
</evidence>
<dbReference type="Gene3D" id="3.40.50.10090">
    <property type="match status" value="2"/>
</dbReference>
<dbReference type="AlphaFoldDB" id="A0A6N4TDZ8"/>
<dbReference type="InterPro" id="IPR036108">
    <property type="entry name" value="4pyrrol_syn_uPrphyn_synt_sf"/>
</dbReference>
<dbReference type="Gene3D" id="3.30.160.40">
    <property type="entry name" value="Porphobilinogen deaminase, C-terminal domain"/>
    <property type="match status" value="1"/>
</dbReference>
<feature type="domain" description="Tetrapyrrole methylase" evidence="11">
    <location>
        <begin position="296"/>
        <end position="507"/>
    </location>
</feature>
<dbReference type="Pfam" id="PF03900">
    <property type="entry name" value="Porphobil_deamC"/>
    <property type="match status" value="1"/>
</dbReference>
<evidence type="ECO:0000256" key="2">
    <source>
        <dbReference type="ARBA" id="ARBA00005638"/>
    </source>
</evidence>
<dbReference type="Proteomes" id="UP000464754">
    <property type="component" value="Chromosome"/>
</dbReference>
<feature type="modified residue" description="S-(dipyrrolylmethanemethyl)cysteine" evidence="9">
    <location>
        <position position="239"/>
    </location>
</feature>
<dbReference type="KEGG" id="aarg:Aargi30884_00610"/>
<feature type="domain" description="Tetrapyrrole biosynthesis uroporphyrinogen III synthase" evidence="13">
    <location>
        <begin position="558"/>
        <end position="770"/>
    </location>
</feature>
<dbReference type="FunFam" id="3.40.1010.10:FF:000001">
    <property type="entry name" value="Siroheme synthase"/>
    <property type="match status" value="1"/>
</dbReference>
<dbReference type="InterPro" id="IPR035996">
    <property type="entry name" value="4pyrrol_Methylase_sf"/>
</dbReference>
<name>A0A6N4TDZ8_9FIRM</name>
<feature type="domain" description="Porphobilinogen deaminase N-terminal" evidence="12">
    <location>
        <begin position="4"/>
        <end position="209"/>
    </location>
</feature>
<keyword evidence="5 9" id="KW-0808">Transferase</keyword>
<dbReference type="InterPro" id="IPR050161">
    <property type="entry name" value="Siro_Cobalamin_biosynth"/>
</dbReference>
<dbReference type="InterPro" id="IPR022419">
    <property type="entry name" value="Porphobilin_deaminase_cofac_BS"/>
</dbReference>
<evidence type="ECO:0000259" key="13">
    <source>
        <dbReference type="Pfam" id="PF02602"/>
    </source>
</evidence>
<dbReference type="InterPro" id="IPR006366">
    <property type="entry name" value="CobA/CysG_C"/>
</dbReference>
<evidence type="ECO:0000259" key="14">
    <source>
        <dbReference type="Pfam" id="PF03900"/>
    </source>
</evidence>
<dbReference type="FunFam" id="3.30.950.10:FF:000001">
    <property type="entry name" value="Siroheme synthase"/>
    <property type="match status" value="1"/>
</dbReference>
<dbReference type="HAMAP" id="MF_00260">
    <property type="entry name" value="Porphobil_deam"/>
    <property type="match status" value="1"/>
</dbReference>
<comment type="subunit">
    <text evidence="3 9">Monomer.</text>
</comment>
<sequence length="783" mass="87332">MKYVIGTRGSKLALAQTNWVKQKLEKAYPLDTFEIAVIKTKGDRIQDIALDKMKDKGLFVKEIEQQLLDKRIDFAIHSLKDMPSEIPEGLCFCHAWECEDARDALILREATSFEKLKKNACIGTGSKRRAFQLQKLRPDIQCVGIRGNVDTRLQKMEIEQLDGIIMAAAGFSRLGLQDRISYIFSPEEMVPACGQGILAIECRKKDSALISKINALSDKKAMLRWEMERGFLKAMEGSCHVPIGAYLEDKNDHISFHCVYGNEDGTNLKQLHLEGSHQEKQGLLKQAVHNMKEHGKVYLVGGGPGRSDLLTLKGKALLEKADCILYDRLLENDMLLFAKEDCELIYVGKQAGNHAMKQEEINELLVKKAHQYACVVRLKGGDPYVFGRGGEEALYLKKQGIAFEVVPGVSSALAGLAYAGIPITHRGVAGGFHVVSAHDKKDALADIDFLSIAKSKDTCVFMMGLSKLNEIVDRLLACGKDAFTPIAVISHATWTSQKTVYGTLKDIKEKLIMTPLDSPALIVVGNVVSLHEELSFVEKQMLYGCRILYPRPHTTSSMTYKLKEKGAAVTELSTGQIHYFTKRLSALDYKNYNVLVCTSKHSAWALFQSLKENKQDIRALGNMKIYCVGSATAKIFEEHLIQVEVPEVFCADALSLFLKQKLKKEDSVLFLSGNMYSEHLYSVLLQGSALHHVIVYENEVCSVDEDICIKDYDMLVFTCSSAVKACAKLLKQEEVPVIISIGEATTKTLKEAGITNIYTAPYSTFDGCIEKIEEVWRKQKDVL</sequence>
<dbReference type="Pfam" id="PF01379">
    <property type="entry name" value="Porphobil_deam"/>
    <property type="match status" value="1"/>
</dbReference>
<keyword evidence="6" id="KW-0949">S-adenosyl-L-methionine</keyword>
<evidence type="ECO:0000256" key="6">
    <source>
        <dbReference type="ARBA" id="ARBA00022691"/>
    </source>
</evidence>
<comment type="cofactor">
    <cofactor evidence="9">
        <name>dipyrromethane</name>
        <dbReference type="ChEBI" id="CHEBI:60342"/>
    </cofactor>
    <text evidence="9">Binds 1 dipyrromethane group covalently.</text>
</comment>
<evidence type="ECO:0000313" key="15">
    <source>
        <dbReference type="EMBL" id="BBK21158.1"/>
    </source>
</evidence>
<dbReference type="GO" id="GO:0004851">
    <property type="term" value="F:uroporphyrin-III C-methyltransferase activity"/>
    <property type="evidence" value="ECO:0007669"/>
    <property type="project" value="UniProtKB-ARBA"/>
</dbReference>
<dbReference type="PRINTS" id="PR00151">
    <property type="entry name" value="PORPHBDMNASE"/>
</dbReference>
<evidence type="ECO:0000256" key="9">
    <source>
        <dbReference type="HAMAP-Rule" id="MF_00260"/>
    </source>
</evidence>
<dbReference type="CDD" id="cd06578">
    <property type="entry name" value="HemD"/>
    <property type="match status" value="1"/>
</dbReference>
<dbReference type="Pfam" id="PF00590">
    <property type="entry name" value="TP_methylase"/>
    <property type="match status" value="1"/>
</dbReference>
<dbReference type="GO" id="GO:0032259">
    <property type="term" value="P:methylation"/>
    <property type="evidence" value="ECO:0007669"/>
    <property type="project" value="UniProtKB-KW"/>
</dbReference>
<dbReference type="PANTHER" id="PTHR45790:SF3">
    <property type="entry name" value="S-ADENOSYL-L-METHIONINE-DEPENDENT UROPORPHYRINOGEN III METHYLTRANSFERASE, CHLOROPLASTIC"/>
    <property type="match status" value="1"/>
</dbReference>
<dbReference type="SUPFAM" id="SSF54782">
    <property type="entry name" value="Porphobilinogen deaminase (hydroxymethylbilane synthase), C-terminal domain"/>
    <property type="match status" value="1"/>
</dbReference>
<dbReference type="PANTHER" id="PTHR45790">
    <property type="entry name" value="SIROHEME SYNTHASE-RELATED"/>
    <property type="match status" value="1"/>
</dbReference>
<dbReference type="FunFam" id="3.40.190.10:FF:000005">
    <property type="entry name" value="Porphobilinogen deaminase"/>
    <property type="match status" value="1"/>
</dbReference>
<evidence type="ECO:0000256" key="8">
    <source>
        <dbReference type="ARBA" id="ARBA00048169"/>
    </source>
</evidence>
<dbReference type="PROSITE" id="PS00840">
    <property type="entry name" value="SUMT_2"/>
    <property type="match status" value="1"/>
</dbReference>
<dbReference type="InterPro" id="IPR000878">
    <property type="entry name" value="4pyrrol_Mease"/>
</dbReference>
<dbReference type="Gene3D" id="3.40.190.10">
    <property type="entry name" value="Periplasmic binding protein-like II"/>
    <property type="match status" value="2"/>
</dbReference>
<keyword evidence="7 9" id="KW-0627">Porphyrin biosynthesis</keyword>
<comment type="catalytic activity">
    <reaction evidence="8 9">
        <text>4 porphobilinogen + H2O = hydroxymethylbilane + 4 NH4(+)</text>
        <dbReference type="Rhea" id="RHEA:13185"/>
        <dbReference type="ChEBI" id="CHEBI:15377"/>
        <dbReference type="ChEBI" id="CHEBI:28938"/>
        <dbReference type="ChEBI" id="CHEBI:57845"/>
        <dbReference type="ChEBI" id="CHEBI:58126"/>
        <dbReference type="EC" id="2.5.1.61"/>
    </reaction>
</comment>
<dbReference type="InterPro" id="IPR014776">
    <property type="entry name" value="4pyrrole_Mease_sub2"/>
</dbReference>
<dbReference type="InterPro" id="IPR036803">
    <property type="entry name" value="Porphobilinogen_deaminase_C_sf"/>
</dbReference>
<dbReference type="InterPro" id="IPR003754">
    <property type="entry name" value="4pyrrol_synth_uPrphyn_synth"/>
</dbReference>
<dbReference type="InterPro" id="IPR022417">
    <property type="entry name" value="Porphobilin_deaminase_N"/>
</dbReference>
<dbReference type="EMBL" id="AP019695">
    <property type="protein sequence ID" value="BBK21158.1"/>
    <property type="molecule type" value="Genomic_DNA"/>
</dbReference>
<evidence type="ECO:0000256" key="7">
    <source>
        <dbReference type="ARBA" id="ARBA00023244"/>
    </source>
</evidence>
<dbReference type="NCBIfam" id="TIGR01469">
    <property type="entry name" value="cobA_cysG_Cterm"/>
    <property type="match status" value="1"/>
</dbReference>
<proteinExistence type="inferred from homology"/>
<dbReference type="CDD" id="cd11642">
    <property type="entry name" value="SUMT"/>
    <property type="match status" value="1"/>
</dbReference>
<dbReference type="RefSeq" id="WP_163051192.1">
    <property type="nucleotide sequence ID" value="NZ_AP019695.1"/>
</dbReference>
<keyword evidence="4 10" id="KW-0489">Methyltransferase</keyword>